<evidence type="ECO:0000313" key="1">
    <source>
        <dbReference type="Proteomes" id="UP000095283"/>
    </source>
</evidence>
<protein>
    <submittedName>
        <fullName evidence="2">Transposase</fullName>
    </submittedName>
</protein>
<accession>A0A1I7X2X9</accession>
<dbReference type="Proteomes" id="UP000095283">
    <property type="component" value="Unplaced"/>
</dbReference>
<dbReference type="AlphaFoldDB" id="A0A1I7X2X9"/>
<reference evidence="2" key="1">
    <citation type="submission" date="2016-11" db="UniProtKB">
        <authorList>
            <consortium name="WormBaseParasite"/>
        </authorList>
    </citation>
    <scope>IDENTIFICATION</scope>
</reference>
<evidence type="ECO:0000313" key="2">
    <source>
        <dbReference type="WBParaSite" id="Hba_11823"/>
    </source>
</evidence>
<name>A0A1I7X2X9_HETBA</name>
<keyword evidence="1" id="KW-1185">Reference proteome</keyword>
<organism evidence="1 2">
    <name type="scientific">Heterorhabditis bacteriophora</name>
    <name type="common">Entomopathogenic nematode worm</name>
    <dbReference type="NCBI Taxonomy" id="37862"/>
    <lineage>
        <taxon>Eukaryota</taxon>
        <taxon>Metazoa</taxon>
        <taxon>Ecdysozoa</taxon>
        <taxon>Nematoda</taxon>
        <taxon>Chromadorea</taxon>
        <taxon>Rhabditida</taxon>
        <taxon>Rhabditina</taxon>
        <taxon>Rhabditomorpha</taxon>
        <taxon>Strongyloidea</taxon>
        <taxon>Heterorhabditidae</taxon>
        <taxon>Heterorhabditis</taxon>
    </lineage>
</organism>
<sequence length="49" mass="5552">MDLREEVSDEWTIRRDSGRKSVTQADALIEKLTVIKENESVTSDTGSRV</sequence>
<proteinExistence type="predicted"/>
<dbReference type="WBParaSite" id="Hba_11823">
    <property type="protein sequence ID" value="Hba_11823"/>
    <property type="gene ID" value="Hba_11823"/>
</dbReference>